<feature type="transmembrane region" description="Helical" evidence="1">
    <location>
        <begin position="298"/>
        <end position="318"/>
    </location>
</feature>
<evidence type="ECO:0000313" key="3">
    <source>
        <dbReference type="Proteomes" id="UP000589085"/>
    </source>
</evidence>
<dbReference type="Proteomes" id="UP000589085">
    <property type="component" value="Unassembled WGS sequence"/>
</dbReference>
<evidence type="ECO:0000256" key="1">
    <source>
        <dbReference type="SAM" id="Phobius"/>
    </source>
</evidence>
<feature type="transmembrane region" description="Helical" evidence="1">
    <location>
        <begin position="338"/>
        <end position="361"/>
    </location>
</feature>
<feature type="transmembrane region" description="Helical" evidence="1">
    <location>
        <begin position="373"/>
        <end position="399"/>
    </location>
</feature>
<keyword evidence="1" id="KW-0812">Transmembrane</keyword>
<feature type="transmembrane region" description="Helical" evidence="1">
    <location>
        <begin position="195"/>
        <end position="218"/>
    </location>
</feature>
<gene>
    <name evidence="2" type="ORF">HLH48_12315</name>
</gene>
<keyword evidence="1" id="KW-1133">Transmembrane helix</keyword>
<proteinExistence type="predicted"/>
<feature type="transmembrane region" description="Helical" evidence="1">
    <location>
        <begin position="225"/>
        <end position="249"/>
    </location>
</feature>
<dbReference type="Pfam" id="PF02405">
    <property type="entry name" value="MlaE"/>
    <property type="match status" value="1"/>
</dbReference>
<dbReference type="PANTHER" id="PTHR30188">
    <property type="entry name" value="ABC TRANSPORTER PERMEASE PROTEIN-RELATED"/>
    <property type="match status" value="1"/>
</dbReference>
<comment type="caution">
    <text evidence="2">The sequence shown here is derived from an EMBL/GenBank/DDBJ whole genome shotgun (WGS) entry which is preliminary data.</text>
</comment>
<organism evidence="2 3">
    <name type="scientific">Gluconacetobacter sacchari</name>
    <dbReference type="NCBI Taxonomy" id="92759"/>
    <lineage>
        <taxon>Bacteria</taxon>
        <taxon>Pseudomonadati</taxon>
        <taxon>Pseudomonadota</taxon>
        <taxon>Alphaproteobacteria</taxon>
        <taxon>Acetobacterales</taxon>
        <taxon>Acetobacteraceae</taxon>
        <taxon>Gluconacetobacter</taxon>
    </lineage>
</organism>
<dbReference type="EMBL" id="JABEQJ010000015">
    <property type="protein sequence ID" value="MBB2160946.1"/>
    <property type="molecule type" value="Genomic_DNA"/>
</dbReference>
<dbReference type="GO" id="GO:0005548">
    <property type="term" value="F:phospholipid transporter activity"/>
    <property type="evidence" value="ECO:0007669"/>
    <property type="project" value="TreeGrafter"/>
</dbReference>
<feature type="transmembrane region" description="Helical" evidence="1">
    <location>
        <begin position="269"/>
        <end position="291"/>
    </location>
</feature>
<keyword evidence="1" id="KW-0472">Membrane</keyword>
<protein>
    <submittedName>
        <fullName evidence="2">ABC transporter permease</fullName>
    </submittedName>
</protein>
<dbReference type="AlphaFoldDB" id="A0A7W4NN91"/>
<evidence type="ECO:0000313" key="2">
    <source>
        <dbReference type="EMBL" id="MBB2160946.1"/>
    </source>
</evidence>
<name>A0A7W4NN91_9PROT</name>
<sequence length="401" mass="41810">MSPGPRRLPVFSAPATGALRYGEPVNTTDHGPEWSLETGGNANVIVLSGDWIAQQGHIPDFPSDGLRQARPGQPLAFRTDGLGRWDTGMIGFLWALKQGAAQAHLDLDTETLPDAARKLLDLLPDRPAPHGPPPRRRFAPLAAIGGSTIDGLTEIGTVTELGIETARGGMASLTGRGRMRLTDLMSNIRDAGPSALVIVSVVNFLVGAILAFVGAVQLRKFAADIYVASLVGIAMVREMSAVMTAIIMAGRTGGAYAARIATMQGNEEIDALTVFGIPVSSYLILPSILSLTATMPFLYLYGSLVGMLGGFAVAISMLSVTGAGYLHQTLNAVALDQFAFGFVKSIFFAILIGLTSCRIGLRAGRSAADVGVAATRAVVVGIVGVIALDAIFAIIATTIGL</sequence>
<reference evidence="2 3" key="1">
    <citation type="submission" date="2020-04" db="EMBL/GenBank/DDBJ databases">
        <title>Description of novel Gluconacetobacter.</title>
        <authorList>
            <person name="Sombolestani A."/>
        </authorList>
    </citation>
    <scope>NUCLEOTIDE SEQUENCE [LARGE SCALE GENOMIC DNA]</scope>
    <source>
        <strain evidence="2 3">LMG 19747</strain>
    </source>
</reference>
<dbReference type="GO" id="GO:0043190">
    <property type="term" value="C:ATP-binding cassette (ABC) transporter complex"/>
    <property type="evidence" value="ECO:0007669"/>
    <property type="project" value="InterPro"/>
</dbReference>
<accession>A0A7W4NN91</accession>
<dbReference type="InterPro" id="IPR030802">
    <property type="entry name" value="Permease_MalE"/>
</dbReference>
<dbReference type="PANTHER" id="PTHR30188:SF3">
    <property type="entry name" value="ABC TRANSPORTER PERMEASE"/>
    <property type="match status" value="1"/>
</dbReference>